<sequence>IVLLDEATSALDTETERNIQKSLNAICRDRTSVVVAHRLSTITKADQILVLSDGQITERGTHAELLQRQ</sequence>
<dbReference type="STRING" id="667725.A0A0L0FC04"/>
<evidence type="ECO:0000313" key="1">
    <source>
        <dbReference type="EMBL" id="KNC74302.1"/>
    </source>
</evidence>
<dbReference type="RefSeq" id="XP_014148204.1">
    <property type="nucleotide sequence ID" value="XM_014292729.1"/>
</dbReference>
<feature type="non-terminal residue" evidence="1">
    <location>
        <position position="1"/>
    </location>
</feature>
<dbReference type="PANTHER" id="PTHR43394">
    <property type="entry name" value="ATP-DEPENDENT PERMEASE MDL1, MITOCHONDRIAL"/>
    <property type="match status" value="1"/>
</dbReference>
<protein>
    <recommendedName>
        <fullName evidence="3">ABC transporter domain-containing protein</fullName>
    </recommendedName>
</protein>
<dbReference type="PANTHER" id="PTHR43394:SF1">
    <property type="entry name" value="ATP-BINDING CASSETTE SUB-FAMILY B MEMBER 10, MITOCHONDRIAL"/>
    <property type="match status" value="1"/>
</dbReference>
<dbReference type="Gene3D" id="3.40.50.300">
    <property type="entry name" value="P-loop containing nucleotide triphosphate hydrolases"/>
    <property type="match status" value="1"/>
</dbReference>
<dbReference type="AlphaFoldDB" id="A0A0L0FC04"/>
<keyword evidence="2" id="KW-1185">Reference proteome</keyword>
<evidence type="ECO:0008006" key="3">
    <source>
        <dbReference type="Google" id="ProtNLM"/>
    </source>
</evidence>
<proteinExistence type="predicted"/>
<dbReference type="EMBL" id="KQ244538">
    <property type="protein sequence ID" value="KNC74302.1"/>
    <property type="molecule type" value="Genomic_DNA"/>
</dbReference>
<accession>A0A0L0FC04</accession>
<name>A0A0L0FC04_9EUKA</name>
<gene>
    <name evidence="1" type="ORF">SARC_13147</name>
</gene>
<dbReference type="OrthoDB" id="6500128at2759"/>
<dbReference type="GO" id="GO:0015421">
    <property type="term" value="F:ABC-type oligopeptide transporter activity"/>
    <property type="evidence" value="ECO:0007669"/>
    <property type="project" value="TreeGrafter"/>
</dbReference>
<dbReference type="InterPro" id="IPR027417">
    <property type="entry name" value="P-loop_NTPase"/>
</dbReference>
<reference evidence="1 2" key="1">
    <citation type="submission" date="2011-02" db="EMBL/GenBank/DDBJ databases">
        <title>The Genome Sequence of Sphaeroforma arctica JP610.</title>
        <authorList>
            <consortium name="The Broad Institute Genome Sequencing Platform"/>
            <person name="Russ C."/>
            <person name="Cuomo C."/>
            <person name="Young S.K."/>
            <person name="Zeng Q."/>
            <person name="Gargeya S."/>
            <person name="Alvarado L."/>
            <person name="Berlin A."/>
            <person name="Chapman S.B."/>
            <person name="Chen Z."/>
            <person name="Freedman E."/>
            <person name="Gellesch M."/>
            <person name="Goldberg J."/>
            <person name="Griggs A."/>
            <person name="Gujja S."/>
            <person name="Heilman E."/>
            <person name="Heiman D."/>
            <person name="Howarth C."/>
            <person name="Mehta T."/>
            <person name="Neiman D."/>
            <person name="Pearson M."/>
            <person name="Roberts A."/>
            <person name="Saif S."/>
            <person name="Shea T."/>
            <person name="Shenoy N."/>
            <person name="Sisk P."/>
            <person name="Stolte C."/>
            <person name="Sykes S."/>
            <person name="White J."/>
            <person name="Yandava C."/>
            <person name="Burger G."/>
            <person name="Gray M.W."/>
            <person name="Holland P.W.H."/>
            <person name="King N."/>
            <person name="Lang F.B.F."/>
            <person name="Roger A.J."/>
            <person name="Ruiz-Trillo I."/>
            <person name="Haas B."/>
            <person name="Nusbaum C."/>
            <person name="Birren B."/>
        </authorList>
    </citation>
    <scope>NUCLEOTIDE SEQUENCE [LARGE SCALE GENOMIC DNA]</scope>
    <source>
        <strain evidence="1 2">JP610</strain>
    </source>
</reference>
<dbReference type="GeneID" id="25913651"/>
<dbReference type="eggNOG" id="KOG0056">
    <property type="taxonomic scope" value="Eukaryota"/>
</dbReference>
<evidence type="ECO:0000313" key="2">
    <source>
        <dbReference type="Proteomes" id="UP000054560"/>
    </source>
</evidence>
<dbReference type="InterPro" id="IPR039421">
    <property type="entry name" value="Type_1_exporter"/>
</dbReference>
<feature type="non-terminal residue" evidence="1">
    <location>
        <position position="69"/>
    </location>
</feature>
<dbReference type="Proteomes" id="UP000054560">
    <property type="component" value="Unassembled WGS sequence"/>
</dbReference>
<dbReference type="SUPFAM" id="SSF52540">
    <property type="entry name" value="P-loop containing nucleoside triphosphate hydrolases"/>
    <property type="match status" value="1"/>
</dbReference>
<organism evidence="1 2">
    <name type="scientific">Sphaeroforma arctica JP610</name>
    <dbReference type="NCBI Taxonomy" id="667725"/>
    <lineage>
        <taxon>Eukaryota</taxon>
        <taxon>Ichthyosporea</taxon>
        <taxon>Ichthyophonida</taxon>
        <taxon>Sphaeroforma</taxon>
    </lineage>
</organism>